<accession>A0A4R6R9R4</accession>
<reference evidence="2 3" key="1">
    <citation type="submission" date="2019-03" db="EMBL/GenBank/DDBJ databases">
        <title>Genomic Encyclopedia of Type Strains, Phase IV (KMG-IV): sequencing the most valuable type-strain genomes for metagenomic binning, comparative biology and taxonomic classification.</title>
        <authorList>
            <person name="Goeker M."/>
        </authorList>
    </citation>
    <scope>NUCLEOTIDE SEQUENCE [LARGE SCALE GENOMIC DNA]</scope>
    <source>
        <strain evidence="2 3">DSM 102969</strain>
    </source>
</reference>
<evidence type="ECO:0000313" key="3">
    <source>
        <dbReference type="Proteomes" id="UP000294547"/>
    </source>
</evidence>
<dbReference type="EMBL" id="SNXY01000010">
    <property type="protein sequence ID" value="TDP82674.1"/>
    <property type="molecule type" value="Genomic_DNA"/>
</dbReference>
<feature type="chain" id="PRO_5020986645" description="SIMPL domain-containing protein" evidence="1">
    <location>
        <begin position="23"/>
        <end position="238"/>
    </location>
</feature>
<evidence type="ECO:0000313" key="2">
    <source>
        <dbReference type="EMBL" id="TDP82674.1"/>
    </source>
</evidence>
<dbReference type="InterPro" id="IPR007497">
    <property type="entry name" value="SIMPL/DUF541"/>
</dbReference>
<keyword evidence="1" id="KW-0732">Signal</keyword>
<evidence type="ECO:0008006" key="4">
    <source>
        <dbReference type="Google" id="ProtNLM"/>
    </source>
</evidence>
<dbReference type="RefSeq" id="WP_165644335.1">
    <property type="nucleotide sequence ID" value="NZ_BSPM01000007.1"/>
</dbReference>
<sequence length="238" mass="24808">MRIVTRAALIAALAAVPVAARAEPPVPTLNLSAEGSVTAVPDTATVTLGVVEQAETAGAALEANNAAMRKTFESLEAAGIADRDMATSNFSIEPVTVYPQARDDGTQDPPRVVGYRVSNLVTVKIRDVTQTGGLLDKVVRVGANQVQGIAFGRADEDALLDRARADAMRAAAAKAKIYAEAGGFELVRILSVSESGGAMPYAAPAMMAKRAAEDVPIAAGEQELQVTVNVSWEIRPKP</sequence>
<dbReference type="AlphaFoldDB" id="A0A4R6R9R4"/>
<dbReference type="InterPro" id="IPR052022">
    <property type="entry name" value="26kDa_periplasmic_antigen"/>
</dbReference>
<dbReference type="PANTHER" id="PTHR34387">
    <property type="entry name" value="SLR1258 PROTEIN"/>
    <property type="match status" value="1"/>
</dbReference>
<name>A0A4R6R9R4_9HYPH</name>
<dbReference type="GO" id="GO:0006974">
    <property type="term" value="P:DNA damage response"/>
    <property type="evidence" value="ECO:0007669"/>
    <property type="project" value="TreeGrafter"/>
</dbReference>
<evidence type="ECO:0000256" key="1">
    <source>
        <dbReference type="SAM" id="SignalP"/>
    </source>
</evidence>
<dbReference type="Gene3D" id="3.30.70.2970">
    <property type="entry name" value="Protein of unknown function (DUF541), domain 2"/>
    <property type="match status" value="1"/>
</dbReference>
<dbReference type="PANTHER" id="PTHR34387:SF1">
    <property type="entry name" value="PERIPLASMIC IMMUNOGENIC PROTEIN"/>
    <property type="match status" value="1"/>
</dbReference>
<keyword evidence="3" id="KW-1185">Reference proteome</keyword>
<comment type="caution">
    <text evidence="2">The sequence shown here is derived from an EMBL/GenBank/DDBJ whole genome shotgun (WGS) entry which is preliminary data.</text>
</comment>
<dbReference type="Gene3D" id="3.30.110.170">
    <property type="entry name" value="Protein of unknown function (DUF541), domain 1"/>
    <property type="match status" value="1"/>
</dbReference>
<organism evidence="2 3">
    <name type="scientific">Oharaeibacter diazotrophicus</name>
    <dbReference type="NCBI Taxonomy" id="1920512"/>
    <lineage>
        <taxon>Bacteria</taxon>
        <taxon>Pseudomonadati</taxon>
        <taxon>Pseudomonadota</taxon>
        <taxon>Alphaproteobacteria</taxon>
        <taxon>Hyphomicrobiales</taxon>
        <taxon>Pleomorphomonadaceae</taxon>
        <taxon>Oharaeibacter</taxon>
    </lineage>
</organism>
<dbReference type="Pfam" id="PF04402">
    <property type="entry name" value="SIMPL"/>
    <property type="match status" value="1"/>
</dbReference>
<feature type="signal peptide" evidence="1">
    <location>
        <begin position="1"/>
        <end position="22"/>
    </location>
</feature>
<proteinExistence type="predicted"/>
<dbReference type="Proteomes" id="UP000294547">
    <property type="component" value="Unassembled WGS sequence"/>
</dbReference>
<gene>
    <name evidence="2" type="ORF">EDD54_3943</name>
</gene>
<protein>
    <recommendedName>
        <fullName evidence="4">SIMPL domain-containing protein</fullName>
    </recommendedName>
</protein>